<dbReference type="CDD" id="cd19481">
    <property type="entry name" value="RecA-like_protease"/>
    <property type="match status" value="1"/>
</dbReference>
<dbReference type="EMBL" id="MK072399">
    <property type="protein sequence ID" value="AYV84086.1"/>
    <property type="molecule type" value="Genomic_DNA"/>
</dbReference>
<gene>
    <name evidence="3" type="ORF">Hyperionvirus17_6</name>
</gene>
<dbReference type="SMART" id="SM00382">
    <property type="entry name" value="AAA"/>
    <property type="match status" value="1"/>
</dbReference>
<proteinExistence type="predicted"/>
<sequence length="561" mass="63559">MEWVYYFVAGVVIFLIVGWEEGYFRNIRSNVLYCDDDFKAVERDGVSESGEKVKSVYVIVVGDALKNVLMNTCNMDELYRNPICIELGKFVDIHNQLEGKSVCAGLVQFVRDNFDGYEEFERMSGDKVISFPLLKYLLYKGRKIIVKCPVGRLGGVIESAYESFGRFYVEIGIVKYVGGAYYESEYVHVIQSFKGTRRIDSMDFEFFEGRGDLLEKRGKCMVRMTGNVPLYLRCSGDIAVDFKGTGEFVTGNVMIDPLGYEEKLGVGGGFNLGEKLSLEDVEGKMWMIYPTIGGYSFNLKGWYMFNIEKLEEVKFQDNLLDTLVMPKETGFKKDIMLSFIKNIHLGDSGVGSSDFMKTKGGGIIFLLHGPPGVGKTHTAEAIAEVLHKPLYSLTSGELGSTTREIETKLKDVLNNVTRWKAVLLIDEADAFMQERVLGDTKRNSLVCTFLKLLEYHNGIIILTTNRVQHFDDAVYSRIHFIISYPDLDTETRKEVWKKLCDNNDIKLDYATELDDLAKYKLNGRQIRNVINMAKCYSASENRVVSYGSIMNIILLDRTQGG</sequence>
<organism evidence="3">
    <name type="scientific">Hyperionvirus sp</name>
    <dbReference type="NCBI Taxonomy" id="2487770"/>
    <lineage>
        <taxon>Viruses</taxon>
        <taxon>Varidnaviria</taxon>
        <taxon>Bamfordvirae</taxon>
        <taxon>Nucleocytoviricota</taxon>
        <taxon>Megaviricetes</taxon>
        <taxon>Imitervirales</taxon>
        <taxon>Mimiviridae</taxon>
        <taxon>Klosneuvirinae</taxon>
    </lineage>
</organism>
<dbReference type="PRINTS" id="PR00300">
    <property type="entry name" value="CLPPROTEASEA"/>
</dbReference>
<dbReference type="PANTHER" id="PTHR46411:SF3">
    <property type="entry name" value="AAA+ ATPASE DOMAIN-CONTAINING PROTEIN"/>
    <property type="match status" value="1"/>
</dbReference>
<keyword evidence="1" id="KW-0472">Membrane</keyword>
<dbReference type="GO" id="GO:0005524">
    <property type="term" value="F:ATP binding"/>
    <property type="evidence" value="ECO:0007669"/>
    <property type="project" value="InterPro"/>
</dbReference>
<dbReference type="InterPro" id="IPR003959">
    <property type="entry name" value="ATPase_AAA_core"/>
</dbReference>
<dbReference type="SUPFAM" id="SSF52540">
    <property type="entry name" value="P-loop containing nucleoside triphosphate hydrolases"/>
    <property type="match status" value="1"/>
</dbReference>
<name>A0A3G5A9Z5_9VIRU</name>
<feature type="domain" description="AAA+ ATPase" evidence="2">
    <location>
        <begin position="361"/>
        <end position="486"/>
    </location>
</feature>
<dbReference type="InterPro" id="IPR001270">
    <property type="entry name" value="ClpA/B"/>
</dbReference>
<dbReference type="InterPro" id="IPR003593">
    <property type="entry name" value="AAA+_ATPase"/>
</dbReference>
<evidence type="ECO:0000256" key="1">
    <source>
        <dbReference type="SAM" id="Phobius"/>
    </source>
</evidence>
<feature type="transmembrane region" description="Helical" evidence="1">
    <location>
        <begin position="6"/>
        <end position="24"/>
    </location>
</feature>
<evidence type="ECO:0000313" key="3">
    <source>
        <dbReference type="EMBL" id="AYV84086.1"/>
    </source>
</evidence>
<dbReference type="InterPro" id="IPR027417">
    <property type="entry name" value="P-loop_NTPase"/>
</dbReference>
<dbReference type="Pfam" id="PF00004">
    <property type="entry name" value="AAA"/>
    <property type="match status" value="1"/>
</dbReference>
<reference evidence="3" key="1">
    <citation type="submission" date="2018-10" db="EMBL/GenBank/DDBJ databases">
        <title>Hidden diversity of soil giant viruses.</title>
        <authorList>
            <person name="Schulz F."/>
            <person name="Alteio L."/>
            <person name="Goudeau D."/>
            <person name="Ryan E.M."/>
            <person name="Malmstrom R.R."/>
            <person name="Blanchard J."/>
            <person name="Woyke T."/>
        </authorList>
    </citation>
    <scope>NUCLEOTIDE SEQUENCE</scope>
    <source>
        <strain evidence="3">HYV1</strain>
    </source>
</reference>
<dbReference type="PANTHER" id="PTHR46411">
    <property type="entry name" value="FAMILY ATPASE, PUTATIVE-RELATED"/>
    <property type="match status" value="1"/>
</dbReference>
<evidence type="ECO:0000259" key="2">
    <source>
        <dbReference type="SMART" id="SM00382"/>
    </source>
</evidence>
<dbReference type="Gene3D" id="3.40.50.300">
    <property type="entry name" value="P-loop containing nucleotide triphosphate hydrolases"/>
    <property type="match status" value="1"/>
</dbReference>
<accession>A0A3G5A9Z5</accession>
<keyword evidence="1" id="KW-0812">Transmembrane</keyword>
<keyword evidence="1" id="KW-1133">Transmembrane helix</keyword>
<dbReference type="GO" id="GO:0016887">
    <property type="term" value="F:ATP hydrolysis activity"/>
    <property type="evidence" value="ECO:0007669"/>
    <property type="project" value="InterPro"/>
</dbReference>
<protein>
    <submittedName>
        <fullName evidence="3">ATPase</fullName>
    </submittedName>
</protein>